<proteinExistence type="predicted"/>
<gene>
    <name evidence="1" type="ORF">AVDCRST_MAG93-6635</name>
</gene>
<sequence length="38" mass="4275">MTIKGTHWYSVDDGSSTVVSRTRMSSENAAMLALDNRW</sequence>
<evidence type="ECO:0000313" key="1">
    <source>
        <dbReference type="EMBL" id="CAA9340530.1"/>
    </source>
</evidence>
<protein>
    <submittedName>
        <fullName evidence="1">Uncharacterized protein</fullName>
    </submittedName>
</protein>
<accession>A0A6J4LSI1</accession>
<name>A0A6J4LSI1_9CHLR</name>
<dbReference type="EMBL" id="CADCTR010002235">
    <property type="protein sequence ID" value="CAA9340530.1"/>
    <property type="molecule type" value="Genomic_DNA"/>
</dbReference>
<organism evidence="1">
    <name type="scientific">uncultured Chloroflexia bacterium</name>
    <dbReference type="NCBI Taxonomy" id="1672391"/>
    <lineage>
        <taxon>Bacteria</taxon>
        <taxon>Bacillati</taxon>
        <taxon>Chloroflexota</taxon>
        <taxon>Chloroflexia</taxon>
        <taxon>environmental samples</taxon>
    </lineage>
</organism>
<reference evidence="1" key="1">
    <citation type="submission" date="2020-02" db="EMBL/GenBank/DDBJ databases">
        <authorList>
            <person name="Meier V. D."/>
        </authorList>
    </citation>
    <scope>NUCLEOTIDE SEQUENCE</scope>
    <source>
        <strain evidence="1">AVDCRST_MAG93</strain>
    </source>
</reference>
<dbReference type="AlphaFoldDB" id="A0A6J4LSI1"/>